<gene>
    <name evidence="2" type="ORF">ACFSJH_04950</name>
</gene>
<evidence type="ECO:0000256" key="1">
    <source>
        <dbReference type="SAM" id="Phobius"/>
    </source>
</evidence>
<dbReference type="Gene3D" id="3.10.450.40">
    <property type="match status" value="1"/>
</dbReference>
<keyword evidence="1" id="KW-0812">Transmembrane</keyword>
<dbReference type="RefSeq" id="WP_377770110.1">
    <property type="nucleotide sequence ID" value="NZ_JBHUHO010000013.1"/>
</dbReference>
<organism evidence="2 3">
    <name type="scientific">Paenibacillus yanchengensis</name>
    <dbReference type="NCBI Taxonomy" id="2035833"/>
    <lineage>
        <taxon>Bacteria</taxon>
        <taxon>Bacillati</taxon>
        <taxon>Bacillota</taxon>
        <taxon>Bacilli</taxon>
        <taxon>Bacillales</taxon>
        <taxon>Paenibacillaceae</taxon>
        <taxon>Paenibacillus</taxon>
    </lineage>
</organism>
<protein>
    <submittedName>
        <fullName evidence="2">PepSY domain-containing protein</fullName>
    </submittedName>
</protein>
<reference evidence="3" key="1">
    <citation type="journal article" date="2019" name="Int. J. Syst. Evol. Microbiol.">
        <title>The Global Catalogue of Microorganisms (GCM) 10K type strain sequencing project: providing services to taxonomists for standard genome sequencing and annotation.</title>
        <authorList>
            <consortium name="The Broad Institute Genomics Platform"/>
            <consortium name="The Broad Institute Genome Sequencing Center for Infectious Disease"/>
            <person name="Wu L."/>
            <person name="Ma J."/>
        </authorList>
    </citation>
    <scope>NUCLEOTIDE SEQUENCE [LARGE SCALE GENOMIC DNA]</scope>
    <source>
        <strain evidence="3">GH52</strain>
    </source>
</reference>
<proteinExistence type="predicted"/>
<keyword evidence="1" id="KW-1133">Transmembrane helix</keyword>
<dbReference type="EMBL" id="JBHUHO010000013">
    <property type="protein sequence ID" value="MFD2115082.1"/>
    <property type="molecule type" value="Genomic_DNA"/>
</dbReference>
<sequence>MKTIKKTLIWCAGIILVLYLVFFFWIRPILGREIILNQIIPENANTTSELIHIADVHISKYLKGNSFHIGSVLMELDLNHEGQVRITYVSEREQGIPDVYTVHFDTVTNRLIDINKPFREDKNNPGNLNFNKWKITDSEAFRIALESFNNAEERFDFENYNMLTIGVGQPSWWVIFYQEQKMYRVRVDAFSGEVINQGG</sequence>
<feature type="transmembrane region" description="Helical" evidence="1">
    <location>
        <begin position="7"/>
        <end position="26"/>
    </location>
</feature>
<name>A0ABW4YHL3_9BACL</name>
<keyword evidence="1" id="KW-0472">Membrane</keyword>
<accession>A0ABW4YHL3</accession>
<dbReference type="Proteomes" id="UP001597362">
    <property type="component" value="Unassembled WGS sequence"/>
</dbReference>
<comment type="caution">
    <text evidence="2">The sequence shown here is derived from an EMBL/GenBank/DDBJ whole genome shotgun (WGS) entry which is preliminary data.</text>
</comment>
<keyword evidence="3" id="KW-1185">Reference proteome</keyword>
<evidence type="ECO:0000313" key="2">
    <source>
        <dbReference type="EMBL" id="MFD2115082.1"/>
    </source>
</evidence>
<evidence type="ECO:0000313" key="3">
    <source>
        <dbReference type="Proteomes" id="UP001597362"/>
    </source>
</evidence>